<dbReference type="OrthoDB" id="642895at2759"/>
<dbReference type="GO" id="GO:0000226">
    <property type="term" value="P:microtubule cytoskeleton organization"/>
    <property type="evidence" value="ECO:0007669"/>
    <property type="project" value="InterPro"/>
</dbReference>
<dbReference type="Proteomes" id="UP000179807">
    <property type="component" value="Unassembled WGS sequence"/>
</dbReference>
<dbReference type="AlphaFoldDB" id="A0A1J4KLH5"/>
<evidence type="ECO:0000256" key="2">
    <source>
        <dbReference type="SAM" id="MobiDB-lite"/>
    </source>
</evidence>
<evidence type="ECO:0000313" key="4">
    <source>
        <dbReference type="Proteomes" id="UP000179807"/>
    </source>
</evidence>
<dbReference type="GeneID" id="94836156"/>
<protein>
    <submittedName>
        <fullName evidence="3">Uncharacterized protein</fullName>
    </submittedName>
</protein>
<feature type="region of interest" description="Disordered" evidence="2">
    <location>
        <begin position="324"/>
        <end position="393"/>
    </location>
</feature>
<evidence type="ECO:0000313" key="3">
    <source>
        <dbReference type="EMBL" id="OHT10229.1"/>
    </source>
</evidence>
<feature type="compositionally biased region" description="Acidic residues" evidence="2">
    <location>
        <begin position="350"/>
        <end position="361"/>
    </location>
</feature>
<dbReference type="RefSeq" id="XP_068363365.1">
    <property type="nucleotide sequence ID" value="XM_068501452.1"/>
</dbReference>
<reference evidence="3" key="1">
    <citation type="submission" date="2016-10" db="EMBL/GenBank/DDBJ databases">
        <authorList>
            <person name="Benchimol M."/>
            <person name="Almeida L.G."/>
            <person name="Vasconcelos A.T."/>
            <person name="Perreira-Neves A."/>
            <person name="Rosa I.A."/>
            <person name="Tasca T."/>
            <person name="Bogo M.R."/>
            <person name="de Souza W."/>
        </authorList>
    </citation>
    <scope>NUCLEOTIDE SEQUENCE [LARGE SCALE GENOMIC DNA]</scope>
    <source>
        <strain evidence="3">K</strain>
    </source>
</reference>
<feature type="compositionally biased region" description="Polar residues" evidence="2">
    <location>
        <begin position="581"/>
        <end position="597"/>
    </location>
</feature>
<dbReference type="EMBL" id="MLAK01000617">
    <property type="protein sequence ID" value="OHT10229.1"/>
    <property type="molecule type" value="Genomic_DNA"/>
</dbReference>
<comment type="caution">
    <text evidence="3">The sequence shown here is derived from an EMBL/GenBank/DDBJ whole genome shotgun (WGS) entry which is preliminary data.</text>
</comment>
<dbReference type="GO" id="GO:0008017">
    <property type="term" value="F:microtubule binding"/>
    <property type="evidence" value="ECO:0007669"/>
    <property type="project" value="InterPro"/>
</dbReference>
<keyword evidence="4" id="KW-1185">Reference proteome</keyword>
<dbReference type="InterPro" id="IPR007145">
    <property type="entry name" value="MAP65_Ase1_PRC1"/>
</dbReference>
<dbReference type="PANTHER" id="PTHR19321:SF41">
    <property type="entry name" value="FASCETTO-RELATED"/>
    <property type="match status" value="1"/>
</dbReference>
<accession>A0A1J4KLH5</accession>
<dbReference type="GO" id="GO:0005819">
    <property type="term" value="C:spindle"/>
    <property type="evidence" value="ECO:0007669"/>
    <property type="project" value="TreeGrafter"/>
</dbReference>
<dbReference type="VEuPathDB" id="TrichDB:TRFO_20527"/>
<feature type="compositionally biased region" description="Polar residues" evidence="2">
    <location>
        <begin position="327"/>
        <end position="337"/>
    </location>
</feature>
<evidence type="ECO:0000256" key="1">
    <source>
        <dbReference type="SAM" id="Coils"/>
    </source>
</evidence>
<name>A0A1J4KLH5_9EUKA</name>
<keyword evidence="1" id="KW-0175">Coiled coil</keyword>
<dbReference type="GO" id="GO:0005737">
    <property type="term" value="C:cytoplasm"/>
    <property type="evidence" value="ECO:0007669"/>
    <property type="project" value="TreeGrafter"/>
</dbReference>
<organism evidence="3 4">
    <name type="scientific">Tritrichomonas foetus</name>
    <dbReference type="NCBI Taxonomy" id="1144522"/>
    <lineage>
        <taxon>Eukaryota</taxon>
        <taxon>Metamonada</taxon>
        <taxon>Parabasalia</taxon>
        <taxon>Tritrichomonadida</taxon>
        <taxon>Tritrichomonadidae</taxon>
        <taxon>Tritrichomonas</taxon>
    </lineage>
</organism>
<dbReference type="Pfam" id="PF03999">
    <property type="entry name" value="MAP65_ASE1"/>
    <property type="match status" value="1"/>
</dbReference>
<feature type="compositionally biased region" description="Low complexity" evidence="2">
    <location>
        <begin position="338"/>
        <end position="349"/>
    </location>
</feature>
<feature type="coiled-coil region" evidence="1">
    <location>
        <begin position="153"/>
        <end position="180"/>
    </location>
</feature>
<feature type="region of interest" description="Disordered" evidence="2">
    <location>
        <begin position="569"/>
        <end position="628"/>
    </location>
</feature>
<gene>
    <name evidence="3" type="ORF">TRFO_20527</name>
</gene>
<dbReference type="PANTHER" id="PTHR19321">
    <property type="entry name" value="PROTEIN REGULATOR OF CYTOKINESIS 1 PRC1-RELATED"/>
    <property type="match status" value="1"/>
</dbReference>
<sequence length="638" mass="74495">MNSSQSPVKLSETILTILSIWDEIGYSDDEKDEGLRKINAQIENVRADFISKTLQQCQTVMAETEQIRQKHIAMLKVIDAPESEIDKIYEYGKTGTIKEKYEEVKSKYKEFLVIYKTKRHEFEVFQKQIDSCFHSIGIINDEQKGEFTEIGEKDLTLARLRRYEKKANELNEEVDSRSIRFDDIKKKILSMNHDLQEELPNDIQELLNKRVFSNAVFNRLEEFILYLKDLTKTRQNYISEMGVEITRLWDLLHVEEGIRRQFHASHTALSQKNVQDCIDEADRLTQIRNQHLPEIIERIKDDIIVICQSLGYSKEQKDEIIKKCENPPNSIPQQENLNSESENPEQAQENNEELNENDQNENPELNTENNEKDKDENDEKGEIEDNADKTEDNVIFVNENGGEDDIIEGVPTPNFDENPLINIFNRYDSELIRLKKIQLVAQPIIDLINQRSEIISEYEEVINRPVEVATEDNISETSEQIKIRRFDQLNGKNLPIKKRIRPTDAKEKLHIEKVTRRHKCVLPRVEKKLFIHLVQFREQTDEDFLWEGKPIINELSHIHVSKSELNQNKVLNKSLRKTSKQTKGSKNTTEANNNPVGNETKKRKSMSVKNPNKTKGGNKKAIRKSEVPQKMNYIINEE</sequence>
<proteinExistence type="predicted"/>